<keyword evidence="4" id="KW-1185">Reference proteome</keyword>
<proteinExistence type="predicted"/>
<evidence type="ECO:0000313" key="3">
    <source>
        <dbReference type="EMBL" id="KAF7120495.1"/>
    </source>
</evidence>
<reference evidence="3" key="1">
    <citation type="submission" date="2019-11" db="EMBL/GenBank/DDBJ databases">
        <authorList>
            <person name="Liu Y."/>
            <person name="Hou J."/>
            <person name="Li T.-Q."/>
            <person name="Guan C.-H."/>
            <person name="Wu X."/>
            <person name="Wu H.-Z."/>
            <person name="Ling F."/>
            <person name="Zhang R."/>
            <person name="Shi X.-G."/>
            <person name="Ren J.-P."/>
            <person name="Chen E.-F."/>
            <person name="Sun J.-M."/>
        </authorList>
    </citation>
    <scope>NUCLEOTIDE SEQUENCE</scope>
    <source>
        <strain evidence="3">Adult_tree_wgs_1</strain>
        <tissue evidence="3">Leaves</tissue>
    </source>
</reference>
<keyword evidence="2" id="KW-0472">Membrane</keyword>
<gene>
    <name evidence="3" type="ORF">RHSIM_Rhsim13G0223400</name>
</gene>
<evidence type="ECO:0000256" key="1">
    <source>
        <dbReference type="SAM" id="MobiDB-lite"/>
    </source>
</evidence>
<dbReference type="EMBL" id="WJXA01000013">
    <property type="protein sequence ID" value="KAF7120495.1"/>
    <property type="molecule type" value="Genomic_DNA"/>
</dbReference>
<dbReference type="Proteomes" id="UP000626092">
    <property type="component" value="Unassembled WGS sequence"/>
</dbReference>
<name>A0A834FZN2_RHOSS</name>
<sequence>MQAVFGRVALFVVLNQVPNLKMLGLLQGFASGLMLSISFFDLAHNAINAIGFLKGNLWFFAGVIFFATVANFIPEPTLAPIPDGKSKKVEPISPSKSMSFI</sequence>
<dbReference type="AlphaFoldDB" id="A0A834FZN2"/>
<feature type="region of interest" description="Disordered" evidence="1">
    <location>
        <begin position="78"/>
        <end position="101"/>
    </location>
</feature>
<dbReference type="OrthoDB" id="262547at2759"/>
<keyword evidence="2" id="KW-1133">Transmembrane helix</keyword>
<feature type="transmembrane region" description="Helical" evidence="2">
    <location>
        <begin position="55"/>
        <end position="73"/>
    </location>
</feature>
<keyword evidence="2" id="KW-0812">Transmembrane</keyword>
<evidence type="ECO:0000256" key="2">
    <source>
        <dbReference type="SAM" id="Phobius"/>
    </source>
</evidence>
<organism evidence="3 4">
    <name type="scientific">Rhododendron simsii</name>
    <name type="common">Sims's rhododendron</name>
    <dbReference type="NCBI Taxonomy" id="118357"/>
    <lineage>
        <taxon>Eukaryota</taxon>
        <taxon>Viridiplantae</taxon>
        <taxon>Streptophyta</taxon>
        <taxon>Embryophyta</taxon>
        <taxon>Tracheophyta</taxon>
        <taxon>Spermatophyta</taxon>
        <taxon>Magnoliopsida</taxon>
        <taxon>eudicotyledons</taxon>
        <taxon>Gunneridae</taxon>
        <taxon>Pentapetalae</taxon>
        <taxon>asterids</taxon>
        <taxon>Ericales</taxon>
        <taxon>Ericaceae</taxon>
        <taxon>Ericoideae</taxon>
        <taxon>Rhodoreae</taxon>
        <taxon>Rhododendron</taxon>
    </lineage>
</organism>
<comment type="caution">
    <text evidence="3">The sequence shown here is derived from an EMBL/GenBank/DDBJ whole genome shotgun (WGS) entry which is preliminary data.</text>
</comment>
<accession>A0A834FZN2</accession>
<evidence type="ECO:0000313" key="4">
    <source>
        <dbReference type="Proteomes" id="UP000626092"/>
    </source>
</evidence>
<protein>
    <submittedName>
        <fullName evidence="3">Uncharacterized protein</fullName>
    </submittedName>
</protein>
<feature type="transmembrane region" description="Helical" evidence="2">
    <location>
        <begin position="20"/>
        <end position="43"/>
    </location>
</feature>